<dbReference type="Proteomes" id="UP000291949">
    <property type="component" value="Unassembled WGS sequence"/>
</dbReference>
<evidence type="ECO:0000313" key="3">
    <source>
        <dbReference type="EMBL" id="TBW76041.1"/>
    </source>
</evidence>
<dbReference type="AlphaFoldDB" id="A0A7X9WCA4"/>
<reference evidence="5 6" key="2">
    <citation type="submission" date="2020-04" db="EMBL/GenBank/DDBJ databases">
        <title>The Epidemiology and Molecular Characteristics of Linezolid-Resistant Staphylococcus capitis in Huashan Hospital, Shanghai.</title>
        <authorList>
            <person name="Ding L."/>
            <person name="Li P."/>
            <person name="Yang Y."/>
            <person name="Lin D."/>
            <person name="Xu X."/>
        </authorList>
    </citation>
    <scope>NUCLEOTIDE SEQUENCE [LARGE SCALE GENOMIC DNA]</scope>
    <source>
        <strain evidence="2 6">12-86</strain>
        <strain evidence="1 5">17-84</strain>
    </source>
</reference>
<evidence type="ECO:0000313" key="2">
    <source>
        <dbReference type="EMBL" id="NMK98673.1"/>
    </source>
</evidence>
<gene>
    <name evidence="3" type="ORF">EQ811_09340</name>
    <name evidence="2" type="ORF">HHM13_11455</name>
    <name evidence="1" type="ORF">HHM24_11535</name>
</gene>
<dbReference type="Proteomes" id="UP000550736">
    <property type="component" value="Unassembled WGS sequence"/>
</dbReference>
<evidence type="ECO:0000313" key="4">
    <source>
        <dbReference type="Proteomes" id="UP000291949"/>
    </source>
</evidence>
<proteinExistence type="predicted"/>
<dbReference type="EMBL" id="JABBLX010000055">
    <property type="protein sequence ID" value="NMK98673.1"/>
    <property type="molecule type" value="Genomic_DNA"/>
</dbReference>
<accession>A0A7X9WCA4</accession>
<reference evidence="3 4" key="1">
    <citation type="journal article" date="2019" name="Sci. Transl. Med.">
        <title>Quorum sensing between bacterial species on the skin protects against epidermal injury in atopic dermatitis.</title>
        <authorList>
            <person name="Williams M.R."/>
        </authorList>
    </citation>
    <scope>NUCLEOTIDE SEQUENCE [LARGE SCALE GENOMIC DNA]</scope>
    <source>
        <strain evidence="3 4">H8</strain>
    </source>
</reference>
<dbReference type="Proteomes" id="UP000538955">
    <property type="component" value="Unassembled WGS sequence"/>
</dbReference>
<dbReference type="EMBL" id="SCHC01000003">
    <property type="protein sequence ID" value="TBW76041.1"/>
    <property type="molecule type" value="Genomic_DNA"/>
</dbReference>
<evidence type="ECO:0000313" key="5">
    <source>
        <dbReference type="Proteomes" id="UP000538955"/>
    </source>
</evidence>
<protein>
    <submittedName>
        <fullName evidence="3">Helix-turn-helix domain-containing protein</fullName>
    </submittedName>
</protein>
<evidence type="ECO:0000313" key="1">
    <source>
        <dbReference type="EMBL" id="NMK55344.1"/>
    </source>
</evidence>
<dbReference type="RefSeq" id="WP_030061338.1">
    <property type="nucleotide sequence ID" value="NZ_AP014956.1"/>
</dbReference>
<keyword evidence="5" id="KW-1185">Reference proteome</keyword>
<name>A0A7X9WCA4_STACP</name>
<dbReference type="EMBL" id="JABBMI010000091">
    <property type="protein sequence ID" value="NMK55344.1"/>
    <property type="molecule type" value="Genomic_DNA"/>
</dbReference>
<comment type="caution">
    <text evidence="3">The sequence shown here is derived from an EMBL/GenBank/DDBJ whole genome shotgun (WGS) entry which is preliminary data.</text>
</comment>
<evidence type="ECO:0000313" key="6">
    <source>
        <dbReference type="Proteomes" id="UP000550736"/>
    </source>
</evidence>
<organism evidence="3 4">
    <name type="scientific">Staphylococcus capitis</name>
    <dbReference type="NCBI Taxonomy" id="29388"/>
    <lineage>
        <taxon>Bacteria</taxon>
        <taxon>Bacillati</taxon>
        <taxon>Bacillota</taxon>
        <taxon>Bacilli</taxon>
        <taxon>Bacillales</taxon>
        <taxon>Staphylococcaceae</taxon>
        <taxon>Staphylococcus</taxon>
    </lineage>
</organism>
<sequence length="109" mass="12976">MSKNLSNFSEEVCKKAMHRYYKIEPYFKRLESVKEISESTKVPIRALYNWINRYNSDGVTGLIDKARSNKYRINTDEDIKNEYFSTSPLHPCSFRIINFYKIKNFLCSV</sequence>
<dbReference type="GeneID" id="93670591"/>